<dbReference type="AlphaFoldDB" id="A0A1G4K4L7"/>
<dbReference type="InterPro" id="IPR036400">
    <property type="entry name" value="Cyt_B5-like_heme/steroid_sf"/>
</dbReference>
<name>A0A1G4K4L7_9SACH</name>
<dbReference type="GO" id="GO:0012505">
    <property type="term" value="C:endomembrane system"/>
    <property type="evidence" value="ECO:0007669"/>
    <property type="project" value="TreeGrafter"/>
</dbReference>
<dbReference type="PANTHER" id="PTHR10281:SF76">
    <property type="entry name" value="CALCUTTA CUP-RELATED"/>
    <property type="match status" value="1"/>
</dbReference>
<keyword evidence="2" id="KW-1133">Transmembrane helix</keyword>
<dbReference type="Gene3D" id="3.10.120.10">
    <property type="entry name" value="Cytochrome b5-like heme/steroid binding domain"/>
    <property type="match status" value="1"/>
</dbReference>
<reference evidence="4 5" key="1">
    <citation type="submission" date="2016-03" db="EMBL/GenBank/DDBJ databases">
        <authorList>
            <person name="Devillers H."/>
        </authorList>
    </citation>
    <scope>NUCLEOTIDE SEQUENCE [LARGE SCALE GENOMIC DNA]</scope>
    <source>
        <strain evidence="4">CBS 10888</strain>
    </source>
</reference>
<keyword evidence="2" id="KW-0472">Membrane</keyword>
<comment type="similarity">
    <text evidence="1">Belongs to the cytochrome b5 family. MAPR subfamily.</text>
</comment>
<gene>
    <name evidence="4" type="ORF">LADA_0H14906G</name>
</gene>
<keyword evidence="5" id="KW-1185">Reference proteome</keyword>
<keyword evidence="2" id="KW-0812">Transmembrane</keyword>
<feature type="domain" description="Cytochrome b5 heme-binding" evidence="3">
    <location>
        <begin position="85"/>
        <end position="185"/>
    </location>
</feature>
<dbReference type="EMBL" id="LT598461">
    <property type="protein sequence ID" value="SCU98713.1"/>
    <property type="molecule type" value="Genomic_DNA"/>
</dbReference>
<dbReference type="SMART" id="SM01117">
    <property type="entry name" value="Cyt-b5"/>
    <property type="match status" value="1"/>
</dbReference>
<evidence type="ECO:0000256" key="2">
    <source>
        <dbReference type="SAM" id="Phobius"/>
    </source>
</evidence>
<dbReference type="SUPFAM" id="SSF55856">
    <property type="entry name" value="Cytochrome b5-like heme/steroid binding domain"/>
    <property type="match status" value="1"/>
</dbReference>
<protein>
    <submittedName>
        <fullName evidence="4">LADA_0H14906g1_1</fullName>
    </submittedName>
</protein>
<evidence type="ECO:0000313" key="4">
    <source>
        <dbReference type="EMBL" id="SCU98713.1"/>
    </source>
</evidence>
<accession>A0A1G4K4L7</accession>
<dbReference type="InterPro" id="IPR001199">
    <property type="entry name" value="Cyt_B5-like_heme/steroid-bd"/>
</dbReference>
<dbReference type="OrthoDB" id="10257697at2759"/>
<sequence>MLRNRRNSITAPKKPLARHKNAAHARTRFTILDIIRMVCGLILIGFFAKQLIPGIFGRFWSRETTGEGPGIVPAYWRDYKLPLEFSHRQLRDYDGTRSDTPILLAIKGKVYDVTRKSGLYGPRGTYRQFAGADCSRAFSFSLWSMRGLRETCSDDLTGLSTEARQRVDEWARFFHERYPCVGEVKN</sequence>
<dbReference type="InterPro" id="IPR050577">
    <property type="entry name" value="MAPR/NEUFC/NENF-like"/>
</dbReference>
<dbReference type="Proteomes" id="UP000190274">
    <property type="component" value="Chromosome H"/>
</dbReference>
<dbReference type="PANTHER" id="PTHR10281">
    <property type="entry name" value="MEMBRANE-ASSOCIATED PROGESTERONE RECEPTOR COMPONENT-RELATED"/>
    <property type="match status" value="1"/>
</dbReference>
<evidence type="ECO:0000256" key="1">
    <source>
        <dbReference type="ARBA" id="ARBA00038357"/>
    </source>
</evidence>
<evidence type="ECO:0000259" key="3">
    <source>
        <dbReference type="SMART" id="SM01117"/>
    </source>
</evidence>
<proteinExistence type="inferred from homology"/>
<dbReference type="GO" id="GO:0016020">
    <property type="term" value="C:membrane"/>
    <property type="evidence" value="ECO:0007669"/>
    <property type="project" value="TreeGrafter"/>
</dbReference>
<feature type="transmembrane region" description="Helical" evidence="2">
    <location>
        <begin position="29"/>
        <end position="48"/>
    </location>
</feature>
<evidence type="ECO:0000313" key="5">
    <source>
        <dbReference type="Proteomes" id="UP000190274"/>
    </source>
</evidence>
<dbReference type="Pfam" id="PF00173">
    <property type="entry name" value="Cyt-b5"/>
    <property type="match status" value="1"/>
</dbReference>
<organism evidence="4 5">
    <name type="scientific">Lachancea dasiensis</name>
    <dbReference type="NCBI Taxonomy" id="1072105"/>
    <lineage>
        <taxon>Eukaryota</taxon>
        <taxon>Fungi</taxon>
        <taxon>Dikarya</taxon>
        <taxon>Ascomycota</taxon>
        <taxon>Saccharomycotina</taxon>
        <taxon>Saccharomycetes</taxon>
        <taxon>Saccharomycetales</taxon>
        <taxon>Saccharomycetaceae</taxon>
        <taxon>Lachancea</taxon>
    </lineage>
</organism>